<evidence type="ECO:0000313" key="3">
    <source>
        <dbReference type="Proteomes" id="UP000626220"/>
    </source>
</evidence>
<dbReference type="InterPro" id="IPR035919">
    <property type="entry name" value="EAL_sf"/>
</dbReference>
<dbReference type="Gene3D" id="3.20.20.450">
    <property type="entry name" value="EAL domain"/>
    <property type="match status" value="1"/>
</dbReference>
<protein>
    <submittedName>
        <fullName evidence="2">Diguanylate phosphodiesterase</fullName>
    </submittedName>
</protein>
<organism evidence="2 3">
    <name type="scientific">Seohaeicola zhoushanensis</name>
    <dbReference type="NCBI Taxonomy" id="1569283"/>
    <lineage>
        <taxon>Bacteria</taxon>
        <taxon>Pseudomonadati</taxon>
        <taxon>Pseudomonadota</taxon>
        <taxon>Alphaproteobacteria</taxon>
        <taxon>Rhodobacterales</taxon>
        <taxon>Roseobacteraceae</taxon>
        <taxon>Seohaeicola</taxon>
    </lineage>
</organism>
<dbReference type="InterPro" id="IPR001633">
    <property type="entry name" value="EAL_dom"/>
</dbReference>
<dbReference type="PANTHER" id="PTHR33121:SF79">
    <property type="entry name" value="CYCLIC DI-GMP PHOSPHODIESTERASE PDED-RELATED"/>
    <property type="match status" value="1"/>
</dbReference>
<evidence type="ECO:0000313" key="2">
    <source>
        <dbReference type="EMBL" id="GHF37887.1"/>
    </source>
</evidence>
<sequence length="279" mass="30957">MRILKRRARTIIPEGAESPLAAALHGRDRALPETVAEAIRHRETLLAYQPVFQAQRPHGAMFHEGLIRVLDPAGRIIPAREFMPAIEASELGRMLDCNALDAGLKVLARHPALRLSINMSARSIGYKAWMKVLDRNLARDPTLGERLMLEISEASAMTVPELVIDFMDRLQPHGIAFALDDFGGGATVFGHFREFCFDAVKIDAQFARDLARSPDNQAVVQALVAVARQFDMMVIATAVERVEDAEFLVRTGVDGLQGRLFGAPTIRPDWEGEAQRRRA</sequence>
<dbReference type="Pfam" id="PF00563">
    <property type="entry name" value="EAL"/>
    <property type="match status" value="1"/>
</dbReference>
<dbReference type="RefSeq" id="WP_373310487.1">
    <property type="nucleotide sequence ID" value="NZ_BNCJ01000001.1"/>
</dbReference>
<dbReference type="GO" id="GO:0071111">
    <property type="term" value="F:cyclic-guanylate-specific phosphodiesterase activity"/>
    <property type="evidence" value="ECO:0007669"/>
    <property type="project" value="InterPro"/>
</dbReference>
<accession>A0A8J3GV58</accession>
<dbReference type="CDD" id="cd01948">
    <property type="entry name" value="EAL"/>
    <property type="match status" value="1"/>
</dbReference>
<proteinExistence type="predicted"/>
<dbReference type="EMBL" id="BNCJ01000001">
    <property type="protein sequence ID" value="GHF37887.1"/>
    <property type="molecule type" value="Genomic_DNA"/>
</dbReference>
<name>A0A8J3GV58_9RHOB</name>
<gene>
    <name evidence="2" type="ORF">GCM10017056_07300</name>
</gene>
<dbReference type="PANTHER" id="PTHR33121">
    <property type="entry name" value="CYCLIC DI-GMP PHOSPHODIESTERASE PDEF"/>
    <property type="match status" value="1"/>
</dbReference>
<dbReference type="Proteomes" id="UP000626220">
    <property type="component" value="Unassembled WGS sequence"/>
</dbReference>
<dbReference type="AlphaFoldDB" id="A0A8J3GV58"/>
<dbReference type="SUPFAM" id="SSF141868">
    <property type="entry name" value="EAL domain-like"/>
    <property type="match status" value="1"/>
</dbReference>
<keyword evidence="3" id="KW-1185">Reference proteome</keyword>
<evidence type="ECO:0000259" key="1">
    <source>
        <dbReference type="PROSITE" id="PS50883"/>
    </source>
</evidence>
<reference evidence="2" key="2">
    <citation type="submission" date="2020-09" db="EMBL/GenBank/DDBJ databases">
        <authorList>
            <person name="Sun Q."/>
            <person name="Kim S."/>
        </authorList>
    </citation>
    <scope>NUCLEOTIDE SEQUENCE</scope>
    <source>
        <strain evidence="2">KCTC 42650</strain>
    </source>
</reference>
<feature type="domain" description="EAL" evidence="1">
    <location>
        <begin position="28"/>
        <end position="278"/>
    </location>
</feature>
<dbReference type="InterPro" id="IPR050706">
    <property type="entry name" value="Cyclic-di-GMP_PDE-like"/>
</dbReference>
<dbReference type="SMART" id="SM00052">
    <property type="entry name" value="EAL"/>
    <property type="match status" value="1"/>
</dbReference>
<reference evidence="2" key="1">
    <citation type="journal article" date="2014" name="Int. J. Syst. Evol. Microbiol.">
        <title>Complete genome sequence of Corynebacterium casei LMG S-19264T (=DSM 44701T), isolated from a smear-ripened cheese.</title>
        <authorList>
            <consortium name="US DOE Joint Genome Institute (JGI-PGF)"/>
            <person name="Walter F."/>
            <person name="Albersmeier A."/>
            <person name="Kalinowski J."/>
            <person name="Ruckert C."/>
        </authorList>
    </citation>
    <scope>NUCLEOTIDE SEQUENCE</scope>
    <source>
        <strain evidence="2">KCTC 42650</strain>
    </source>
</reference>
<dbReference type="PROSITE" id="PS50883">
    <property type="entry name" value="EAL"/>
    <property type="match status" value="1"/>
</dbReference>
<comment type="caution">
    <text evidence="2">The sequence shown here is derived from an EMBL/GenBank/DDBJ whole genome shotgun (WGS) entry which is preliminary data.</text>
</comment>